<name>G3AR63_SPAPN</name>
<dbReference type="eggNOG" id="KOG2538">
    <property type="taxonomic scope" value="Eukaryota"/>
</dbReference>
<evidence type="ECO:0000256" key="1">
    <source>
        <dbReference type="ARBA" id="ARBA00004123"/>
    </source>
</evidence>
<dbReference type="Pfam" id="PF18137">
    <property type="entry name" value="WHD_ORC"/>
    <property type="match status" value="1"/>
</dbReference>
<feature type="compositionally biased region" description="Acidic residues" evidence="6">
    <location>
        <begin position="14"/>
        <end position="39"/>
    </location>
</feature>
<dbReference type="InterPro" id="IPR040855">
    <property type="entry name" value="ORC_WH_C"/>
</dbReference>
<dbReference type="CDD" id="cd20704">
    <property type="entry name" value="Orc3"/>
    <property type="match status" value="1"/>
</dbReference>
<comment type="similarity">
    <text evidence="2">Belongs to the ORC3 family.</text>
</comment>
<dbReference type="OMA" id="CPTFMFF"/>
<dbReference type="GO" id="GO:0003688">
    <property type="term" value="F:DNA replication origin binding"/>
    <property type="evidence" value="ECO:0007669"/>
    <property type="project" value="TreeGrafter"/>
</dbReference>
<dbReference type="FunCoup" id="G3AR63">
    <property type="interactions" value="878"/>
</dbReference>
<feature type="domain" description="Origin recognition complex subunit 3 winged helix C-terminal" evidence="8">
    <location>
        <begin position="602"/>
        <end position="714"/>
    </location>
</feature>
<dbReference type="GO" id="GO:0031261">
    <property type="term" value="C:DNA replication preinitiation complex"/>
    <property type="evidence" value="ECO:0007669"/>
    <property type="project" value="TreeGrafter"/>
</dbReference>
<dbReference type="EMBL" id="GL996503">
    <property type="protein sequence ID" value="EGW31238.1"/>
    <property type="molecule type" value="Genomic_DNA"/>
</dbReference>
<evidence type="ECO:0000313" key="9">
    <source>
        <dbReference type="EMBL" id="EGW31238.1"/>
    </source>
</evidence>
<dbReference type="STRING" id="619300.G3AR63"/>
<dbReference type="Pfam" id="PF07034">
    <property type="entry name" value="ORC3_N"/>
    <property type="match status" value="1"/>
</dbReference>
<dbReference type="InterPro" id="IPR045667">
    <property type="entry name" value="ORC3_N"/>
</dbReference>
<reference evidence="9 10" key="1">
    <citation type="journal article" date="2011" name="Proc. Natl. Acad. Sci. U.S.A.">
        <title>Comparative genomics of xylose-fermenting fungi for enhanced biofuel production.</title>
        <authorList>
            <person name="Wohlbach D.J."/>
            <person name="Kuo A."/>
            <person name="Sato T.K."/>
            <person name="Potts K.M."/>
            <person name="Salamov A.A."/>
            <person name="LaButti K.M."/>
            <person name="Sun H."/>
            <person name="Clum A."/>
            <person name="Pangilinan J.L."/>
            <person name="Lindquist E.A."/>
            <person name="Lucas S."/>
            <person name="Lapidus A."/>
            <person name="Jin M."/>
            <person name="Gunawan C."/>
            <person name="Balan V."/>
            <person name="Dale B.E."/>
            <person name="Jeffries T.W."/>
            <person name="Zinkel R."/>
            <person name="Barry K.W."/>
            <person name="Grigoriev I.V."/>
            <person name="Gasch A.P."/>
        </authorList>
    </citation>
    <scope>NUCLEOTIDE SEQUENCE [LARGE SCALE GENOMIC DNA]</scope>
    <source>
        <strain evidence="10">NRRL Y-27907 / 11-Y1</strain>
    </source>
</reference>
<keyword evidence="4" id="KW-0238">DNA-binding</keyword>
<evidence type="ECO:0000256" key="5">
    <source>
        <dbReference type="ARBA" id="ARBA00023242"/>
    </source>
</evidence>
<dbReference type="OrthoDB" id="10265211at2759"/>
<evidence type="ECO:0000256" key="6">
    <source>
        <dbReference type="SAM" id="MobiDB-lite"/>
    </source>
</evidence>
<keyword evidence="5" id="KW-0539">Nucleus</keyword>
<dbReference type="HOGENOM" id="CLU_403318_0_0_1"/>
<dbReference type="Proteomes" id="UP000000709">
    <property type="component" value="Unassembled WGS sequence"/>
</dbReference>
<dbReference type="InterPro" id="IPR020795">
    <property type="entry name" value="ORC3"/>
</dbReference>
<gene>
    <name evidence="9" type="ORF">SPAPADRAFT_141552</name>
</gene>
<dbReference type="KEGG" id="spaa:SPAPADRAFT_141552"/>
<evidence type="ECO:0000259" key="7">
    <source>
        <dbReference type="Pfam" id="PF07034"/>
    </source>
</evidence>
<dbReference type="PANTHER" id="PTHR12748:SF0">
    <property type="entry name" value="ORIGIN RECOGNITION COMPLEX SUBUNIT 3"/>
    <property type="match status" value="1"/>
</dbReference>
<keyword evidence="3" id="KW-0235">DNA replication</keyword>
<evidence type="ECO:0000259" key="8">
    <source>
        <dbReference type="Pfam" id="PF18137"/>
    </source>
</evidence>
<evidence type="ECO:0000256" key="2">
    <source>
        <dbReference type="ARBA" id="ARBA00010977"/>
    </source>
</evidence>
<keyword evidence="10" id="KW-1185">Reference proteome</keyword>
<proteinExistence type="inferred from homology"/>
<comment type="subcellular location">
    <subcellularLocation>
        <location evidence="1">Nucleus</location>
    </subcellularLocation>
</comment>
<accession>G3AR63</accession>
<evidence type="ECO:0000256" key="4">
    <source>
        <dbReference type="ARBA" id="ARBA00023125"/>
    </source>
</evidence>
<protein>
    <submittedName>
        <fullName evidence="9">Uncharacterized protein</fullName>
    </submittedName>
</protein>
<dbReference type="GO" id="GO:0006270">
    <property type="term" value="P:DNA replication initiation"/>
    <property type="evidence" value="ECO:0007669"/>
    <property type="project" value="TreeGrafter"/>
</dbReference>
<dbReference type="GeneID" id="18870381"/>
<dbReference type="AlphaFoldDB" id="G3AR63"/>
<feature type="region of interest" description="Disordered" evidence="6">
    <location>
        <begin position="1"/>
        <end position="42"/>
    </location>
</feature>
<dbReference type="RefSeq" id="XP_007376016.1">
    <property type="nucleotide sequence ID" value="XM_007375954.1"/>
</dbReference>
<dbReference type="GO" id="GO:0005656">
    <property type="term" value="C:nuclear pre-replicative complex"/>
    <property type="evidence" value="ECO:0007669"/>
    <property type="project" value="TreeGrafter"/>
</dbReference>
<feature type="domain" description="Origin recognition complex subunit 3 N-terminal" evidence="7">
    <location>
        <begin position="43"/>
        <end position="386"/>
    </location>
</feature>
<dbReference type="InParanoid" id="G3AR63"/>
<sequence length="717" mass="83050">MPPKRKRQRRLQEEVEVDVDTDEVGLSSDEDSPSPEVQDDNNQKTFYYLTPKLAPISTSTSDQLGFASIYSKLTNSTKKPKISPVPFVSLFNGLETKSKAQQRYDLYNKIWEHQLTKIQSILNNANDDLYQDLIKFINGNQADKLSVAFLQLTSNIANNLRTLNEFKQVLAASKNSTIYKIMSINSKNCTNTRAALREIIKQFEDDSHEIPDEEGDKEEEVFDEEPTRANYDLDIIESWFMSFKKTPNIKMVLILEDTNSINNHVLNQLIKILSAYSTTLPFRIIMGLSCDNISNWVNSNLSNEMRLLIDGYKLKSNDNKSLGYIILNNLFLTPDLTDDNPLLLNKTTTTIILNRFENSNNSIDSLIAEIKLCYMIYFYQSPLSLLHVETPKEIYIQGLRKLPSFKRHIEYQLHKGELEDIEELLTKDEPVVNLFNQAKLKFQKFKLIAMNAINIIYQLHNKRAPVRKQKFELYKLLLSNKLLNSKYLNDILRGLPKLSDTEVGSILLDLTDDCQESIGKIEDEKLIVLNKVISEMENFQELTDRLKDYFNNDVLLTPLDDVVFHEIFSMNGGLIREKWNREPLFEENFENLMINLVRPNLRATIESGLDNYETYLGNSLIEHESVDKLIAPTLSHLFKVYKEAPVAINIYDFYQAFSLSLNRNEIQKSLDKDLSQDEWDKMTYSWFIQNCFELMMMGLLKEKPKGDVLEKAIWKGV</sequence>
<evidence type="ECO:0000256" key="3">
    <source>
        <dbReference type="ARBA" id="ARBA00022705"/>
    </source>
</evidence>
<evidence type="ECO:0000313" key="10">
    <source>
        <dbReference type="Proteomes" id="UP000000709"/>
    </source>
</evidence>
<dbReference type="GO" id="GO:0005664">
    <property type="term" value="C:nuclear origin of replication recognition complex"/>
    <property type="evidence" value="ECO:0007669"/>
    <property type="project" value="InterPro"/>
</dbReference>
<organism evidence="10">
    <name type="scientific">Spathaspora passalidarum (strain NRRL Y-27907 / 11-Y1)</name>
    <dbReference type="NCBI Taxonomy" id="619300"/>
    <lineage>
        <taxon>Eukaryota</taxon>
        <taxon>Fungi</taxon>
        <taxon>Dikarya</taxon>
        <taxon>Ascomycota</taxon>
        <taxon>Saccharomycotina</taxon>
        <taxon>Pichiomycetes</taxon>
        <taxon>Debaryomycetaceae</taxon>
        <taxon>Spathaspora</taxon>
    </lineage>
</organism>
<dbReference type="PANTHER" id="PTHR12748">
    <property type="entry name" value="ORIGIN RECOGNITION COMPLEX SUBUNIT 3"/>
    <property type="match status" value="1"/>
</dbReference>